<evidence type="ECO:0000313" key="4">
    <source>
        <dbReference type="EMBL" id="PHN02564.1"/>
    </source>
</evidence>
<evidence type="ECO:0000256" key="1">
    <source>
        <dbReference type="SAM" id="Coils"/>
    </source>
</evidence>
<dbReference type="PANTHER" id="PTHR47197">
    <property type="entry name" value="PROTEIN NIRF"/>
    <property type="match status" value="1"/>
</dbReference>
<gene>
    <name evidence="4" type="ORF">CRP01_31815</name>
</gene>
<feature type="signal peptide" evidence="2">
    <location>
        <begin position="1"/>
        <end position="23"/>
    </location>
</feature>
<feature type="chain" id="PRO_5012474618" description="Peptidase S74 domain-containing protein" evidence="2">
    <location>
        <begin position="24"/>
        <end position="924"/>
    </location>
</feature>
<sequence length="924" mass="99436">MNTFSRYLLAVLVIACIHNNSHAQTGNVAIGPNDPDASAALDVQATDKGMLLPRLTTAERLAIATPATGLMVFDTDEKSFFYYEGTKWFRLGVPTDGRAHEWLQSDASGVASWDSPTAATLLSAPATEDYGCSKLLGTVSLSGGPRGIVVSGDYGYIATESGQLKILDVTSPTAPVVVGEVKLGVYLYDVAVSGNYAFVPVNDLIDLDDYGLLKAIDISDPSNPIVIGTVDIVYKDARYIKIIGNHAFVETYNTFTVIDISDPTNMTVLSTTFIESESRPFAVSGNYAYVVGHGNSDLRIIDVSTPASPKLIARLLVDWRPTSVDVSGTYAYVTTFDRLIHVIDAADPQNAKIVATLNFGKYMDVVRVFGSKAYVSSRNSGEIYVFDISDPLNLKQVGTIITGDIPSGLVESGGYLYVTSRTGNNVQVIQPDNCQQVLGFDPGTGGIYAAHTYWEAGSDRNIYNANGGKVGIGTDAPEKALHLKGSSEVELMLEANSPHGRKWALQSNSATPTVSGIFQIIDRTEQQARLAIDSLGNVGLGTVTPANRLDVEGGVAIGATYSGTSAAPANGAIIEGRMGIGTSSPEKALHLAGSNDVELMLETTNADGRKWVLQSNTTGPHHNAQFQIIDRTIGIPRLSIDALGSVGIGTNSPQAPLHVTGSSGSSGGTDIRYFNYSSTNISGIGNWQGQTAIYAQGNICSTEAFISGQSFNFSDVRIKNIIGRSDGAADLDRLNQIEITRYTHIDTLAKGNAVQTKVIAQQLEKVMPEAVSYTRSFIPDVMQVAERIDFRENEKLLTVLLPQPHPLQAGEQIKCMDEKGQEIIVEVLAVPNEHSLLFKMDHRPSQLFVYGKRVDDFHIVDYDAIAMLNVSATQELSREVEILKAQVTELQSQLTEMDELKDKLTKLEAILNANISSPNSTLSK</sequence>
<feature type="coiled-coil region" evidence="1">
    <location>
        <begin position="873"/>
        <end position="910"/>
    </location>
</feature>
<accession>A0A2D0N232</accession>
<reference evidence="4 5" key="1">
    <citation type="submission" date="2017-10" db="EMBL/GenBank/DDBJ databases">
        <title>The draft genome sequence of Lewinella nigricans NBRC 102662.</title>
        <authorList>
            <person name="Wang K."/>
        </authorList>
    </citation>
    <scope>NUCLEOTIDE SEQUENCE [LARGE SCALE GENOMIC DNA]</scope>
    <source>
        <strain evidence="4 5">NBRC 102662</strain>
    </source>
</reference>
<keyword evidence="5" id="KW-1185">Reference proteome</keyword>
<evidence type="ECO:0000313" key="5">
    <source>
        <dbReference type="Proteomes" id="UP000223913"/>
    </source>
</evidence>
<proteinExistence type="predicted"/>
<dbReference type="InterPro" id="IPR013211">
    <property type="entry name" value="LVIVD"/>
</dbReference>
<dbReference type="SUPFAM" id="SSF51004">
    <property type="entry name" value="C-terminal (heme d1) domain of cytochrome cd1-nitrite reductase"/>
    <property type="match status" value="1"/>
</dbReference>
<dbReference type="InterPro" id="IPR015943">
    <property type="entry name" value="WD40/YVTN_repeat-like_dom_sf"/>
</dbReference>
<comment type="caution">
    <text evidence="4">The sequence shown here is derived from an EMBL/GenBank/DDBJ whole genome shotgun (WGS) entry which is preliminary data.</text>
</comment>
<dbReference type="InterPro" id="IPR030392">
    <property type="entry name" value="S74_ICA"/>
</dbReference>
<dbReference type="AlphaFoldDB" id="A0A2D0N232"/>
<dbReference type="Proteomes" id="UP000223913">
    <property type="component" value="Unassembled WGS sequence"/>
</dbReference>
<dbReference type="InterPro" id="IPR051200">
    <property type="entry name" value="Host-pathogen_enzymatic-act"/>
</dbReference>
<keyword evidence="2" id="KW-0732">Signal</keyword>
<organism evidence="4 5">
    <name type="scientific">Flavilitoribacter nigricans (strain ATCC 23147 / DSM 23189 / NBRC 102662 / NCIMB 1420 / SS-2)</name>
    <name type="common">Lewinella nigricans</name>
    <dbReference type="NCBI Taxonomy" id="1122177"/>
    <lineage>
        <taxon>Bacteria</taxon>
        <taxon>Pseudomonadati</taxon>
        <taxon>Bacteroidota</taxon>
        <taxon>Saprospiria</taxon>
        <taxon>Saprospirales</taxon>
        <taxon>Lewinellaceae</taxon>
        <taxon>Flavilitoribacter</taxon>
    </lineage>
</organism>
<evidence type="ECO:0000256" key="2">
    <source>
        <dbReference type="SAM" id="SignalP"/>
    </source>
</evidence>
<dbReference type="InterPro" id="IPR011048">
    <property type="entry name" value="Haem_d1_sf"/>
</dbReference>
<dbReference type="OrthoDB" id="946948at2"/>
<dbReference type="EMBL" id="PDUD01000039">
    <property type="protein sequence ID" value="PHN02564.1"/>
    <property type="molecule type" value="Genomic_DNA"/>
</dbReference>
<keyword evidence="1" id="KW-0175">Coiled coil</keyword>
<protein>
    <recommendedName>
        <fullName evidence="3">Peptidase S74 domain-containing protein</fullName>
    </recommendedName>
</protein>
<dbReference type="PANTHER" id="PTHR47197:SF3">
    <property type="entry name" value="DIHYDRO-HEME D1 DEHYDROGENASE"/>
    <property type="match status" value="1"/>
</dbReference>
<dbReference type="Gene3D" id="2.130.10.10">
    <property type="entry name" value="YVTN repeat-like/Quinoprotein amine dehydrogenase"/>
    <property type="match status" value="1"/>
</dbReference>
<feature type="domain" description="Peptidase S74" evidence="3">
    <location>
        <begin position="714"/>
        <end position="887"/>
    </location>
</feature>
<dbReference type="RefSeq" id="WP_099154109.1">
    <property type="nucleotide sequence ID" value="NZ_PDUD01000039.1"/>
</dbReference>
<dbReference type="Pfam" id="PF13884">
    <property type="entry name" value="Peptidase_S74"/>
    <property type="match status" value="1"/>
</dbReference>
<evidence type="ECO:0000259" key="3">
    <source>
        <dbReference type="PROSITE" id="PS51688"/>
    </source>
</evidence>
<dbReference type="PROSITE" id="PS51688">
    <property type="entry name" value="ICA"/>
    <property type="match status" value="1"/>
</dbReference>
<dbReference type="Pfam" id="PF08309">
    <property type="entry name" value="LVIVD"/>
    <property type="match status" value="5"/>
</dbReference>
<name>A0A2D0N232_FLAN2</name>